<evidence type="ECO:0000256" key="3">
    <source>
        <dbReference type="ARBA" id="ARBA00022989"/>
    </source>
</evidence>
<evidence type="ECO:0000256" key="2">
    <source>
        <dbReference type="ARBA" id="ARBA00022692"/>
    </source>
</evidence>
<accession>A0A2N9GMQ2</accession>
<dbReference type="SUPFAM" id="SSF81660">
    <property type="entry name" value="Metal cation-transporting ATPase, ATP-binding domain N"/>
    <property type="match status" value="1"/>
</dbReference>
<keyword evidence="3" id="KW-1133">Transmembrane helix</keyword>
<dbReference type="GO" id="GO:0000166">
    <property type="term" value="F:nucleotide binding"/>
    <property type="evidence" value="ECO:0007669"/>
    <property type="project" value="InterPro"/>
</dbReference>
<dbReference type="PROSITE" id="PS00154">
    <property type="entry name" value="ATPASE_E1_E2"/>
    <property type="match status" value="1"/>
</dbReference>
<dbReference type="GO" id="GO:0045332">
    <property type="term" value="P:phospholipid translocation"/>
    <property type="evidence" value="ECO:0007669"/>
    <property type="project" value="TreeGrafter"/>
</dbReference>
<evidence type="ECO:0000313" key="5">
    <source>
        <dbReference type="EMBL" id="SPD00611.1"/>
    </source>
</evidence>
<sequence length="204" mass="22946">MYYEESDMPARACTSNLNEELGQVDTILSDKTGTLTSNSMEFIKCSIAGTTYGRGITEVERALSWRKGSPLAQEVTGEEGQVEDPTEARPSIKGFNFIDERITNVDEETRRISYEAESPDEAAFVIAARELGFEFYERTQTSISLRELDPNFGKKVERSYKLLNVLEFSSSRKRMSVIVRSEKGKLLLLSKGADREVTNIVAFD</sequence>
<dbReference type="InterPro" id="IPR036412">
    <property type="entry name" value="HAD-like_sf"/>
</dbReference>
<gene>
    <name evidence="5" type="ORF">FSB_LOCUS28493</name>
</gene>
<dbReference type="PANTHER" id="PTHR24092">
    <property type="entry name" value="PROBABLE PHOSPHOLIPID-TRANSPORTING ATPASE"/>
    <property type="match status" value="1"/>
</dbReference>
<comment type="subcellular location">
    <subcellularLocation>
        <location evidence="1">Membrane</location>
    </subcellularLocation>
</comment>
<name>A0A2N9GMQ2_FAGSY</name>
<reference evidence="5" key="1">
    <citation type="submission" date="2018-02" db="EMBL/GenBank/DDBJ databases">
        <authorList>
            <person name="Cohen D.B."/>
            <person name="Kent A.D."/>
        </authorList>
    </citation>
    <scope>NUCLEOTIDE SEQUENCE</scope>
</reference>
<dbReference type="GO" id="GO:0140326">
    <property type="term" value="F:ATPase-coupled intramembrane lipid transporter activity"/>
    <property type="evidence" value="ECO:0007669"/>
    <property type="project" value="TreeGrafter"/>
</dbReference>
<dbReference type="SUPFAM" id="SSF56784">
    <property type="entry name" value="HAD-like"/>
    <property type="match status" value="1"/>
</dbReference>
<dbReference type="PANTHER" id="PTHR24092:SF70">
    <property type="entry name" value="PHOSPHOLIPID-TRANSPORTING ATPASE"/>
    <property type="match status" value="1"/>
</dbReference>
<dbReference type="InterPro" id="IPR018303">
    <property type="entry name" value="ATPase_P-typ_P_site"/>
</dbReference>
<dbReference type="Pfam" id="PF13246">
    <property type="entry name" value="Cation_ATPase"/>
    <property type="match status" value="1"/>
</dbReference>
<dbReference type="AlphaFoldDB" id="A0A2N9GMQ2"/>
<organism evidence="5">
    <name type="scientific">Fagus sylvatica</name>
    <name type="common">Beechnut</name>
    <dbReference type="NCBI Taxonomy" id="28930"/>
    <lineage>
        <taxon>Eukaryota</taxon>
        <taxon>Viridiplantae</taxon>
        <taxon>Streptophyta</taxon>
        <taxon>Embryophyta</taxon>
        <taxon>Tracheophyta</taxon>
        <taxon>Spermatophyta</taxon>
        <taxon>Magnoliopsida</taxon>
        <taxon>eudicotyledons</taxon>
        <taxon>Gunneridae</taxon>
        <taxon>Pentapetalae</taxon>
        <taxon>rosids</taxon>
        <taxon>fabids</taxon>
        <taxon>Fagales</taxon>
        <taxon>Fagaceae</taxon>
        <taxon>Fagus</taxon>
    </lineage>
</organism>
<dbReference type="EMBL" id="OIVN01002109">
    <property type="protein sequence ID" value="SPD00611.1"/>
    <property type="molecule type" value="Genomic_DNA"/>
</dbReference>
<protein>
    <submittedName>
        <fullName evidence="5">Uncharacterized protein</fullName>
    </submittedName>
</protein>
<evidence type="ECO:0000256" key="1">
    <source>
        <dbReference type="ARBA" id="ARBA00004370"/>
    </source>
</evidence>
<dbReference type="Gene3D" id="3.40.1110.10">
    <property type="entry name" value="Calcium-transporting ATPase, cytoplasmic domain N"/>
    <property type="match status" value="1"/>
</dbReference>
<keyword evidence="2" id="KW-0812">Transmembrane</keyword>
<evidence type="ECO:0000256" key="4">
    <source>
        <dbReference type="ARBA" id="ARBA00023136"/>
    </source>
</evidence>
<dbReference type="GO" id="GO:0005886">
    <property type="term" value="C:plasma membrane"/>
    <property type="evidence" value="ECO:0007669"/>
    <property type="project" value="TreeGrafter"/>
</dbReference>
<proteinExistence type="predicted"/>
<keyword evidence="4" id="KW-0472">Membrane</keyword>
<dbReference type="InterPro" id="IPR023299">
    <property type="entry name" value="ATPase_P-typ_cyto_dom_N"/>
</dbReference>